<evidence type="ECO:0000313" key="3">
    <source>
        <dbReference type="Proteomes" id="UP000295674"/>
    </source>
</evidence>
<sequence>MFDNVQANPPARAGDDRERRPPVPVCVDLAAAFAAPQAQDGVLPDGWDMTATVDGDLVAWRRDTCGRWWGEVRVRVQRGVAPGAGGMRHVWWVPAHAVTQKSRSGPSGGQ</sequence>
<gene>
    <name evidence="2" type="ORF">E1181_25680</name>
</gene>
<protein>
    <submittedName>
        <fullName evidence="2">Uncharacterized protein</fullName>
    </submittedName>
</protein>
<evidence type="ECO:0000313" key="2">
    <source>
        <dbReference type="EMBL" id="TDD01297.1"/>
    </source>
</evidence>
<dbReference type="Proteomes" id="UP000295674">
    <property type="component" value="Unassembled WGS sequence"/>
</dbReference>
<dbReference type="AlphaFoldDB" id="A0A4R4VCN2"/>
<proteinExistence type="predicted"/>
<evidence type="ECO:0000256" key="1">
    <source>
        <dbReference type="SAM" id="MobiDB-lite"/>
    </source>
</evidence>
<name>A0A4R4VCN2_9PSEU</name>
<dbReference type="EMBL" id="SMKS01000064">
    <property type="protein sequence ID" value="TDD01297.1"/>
    <property type="molecule type" value="Genomic_DNA"/>
</dbReference>
<keyword evidence="3" id="KW-1185">Reference proteome</keyword>
<reference evidence="2 3" key="1">
    <citation type="submission" date="2019-03" db="EMBL/GenBank/DDBJ databases">
        <title>Draft genome sequences of novel Actinobacteria.</title>
        <authorList>
            <person name="Sahin N."/>
            <person name="Ay H."/>
            <person name="Saygin H."/>
        </authorList>
    </citation>
    <scope>NUCLEOTIDE SEQUENCE [LARGE SCALE GENOMIC DNA]</scope>
    <source>
        <strain evidence="2 3">16K309</strain>
    </source>
</reference>
<feature type="region of interest" description="Disordered" evidence="1">
    <location>
        <begin position="1"/>
        <end position="21"/>
    </location>
</feature>
<organism evidence="2 3">
    <name type="scientific">Saccharopolyspora terrae</name>
    <dbReference type="NCBI Taxonomy" id="2530384"/>
    <lineage>
        <taxon>Bacteria</taxon>
        <taxon>Bacillati</taxon>
        <taxon>Actinomycetota</taxon>
        <taxon>Actinomycetes</taxon>
        <taxon>Pseudonocardiales</taxon>
        <taxon>Pseudonocardiaceae</taxon>
        <taxon>Saccharopolyspora</taxon>
    </lineage>
</organism>
<comment type="caution">
    <text evidence="2">The sequence shown here is derived from an EMBL/GenBank/DDBJ whole genome shotgun (WGS) entry which is preliminary data.</text>
</comment>
<accession>A0A4R4VCN2</accession>
<dbReference type="OrthoDB" id="4377352at2"/>